<keyword evidence="2" id="KW-0812">Transmembrane</keyword>
<keyword evidence="4" id="KW-1185">Reference proteome</keyword>
<feature type="transmembrane region" description="Helical" evidence="2">
    <location>
        <begin position="23"/>
        <end position="44"/>
    </location>
</feature>
<reference evidence="3" key="1">
    <citation type="journal article" date="2020" name="Stud. Mycol.">
        <title>101 Dothideomycetes genomes: a test case for predicting lifestyles and emergence of pathogens.</title>
        <authorList>
            <person name="Haridas S."/>
            <person name="Albert R."/>
            <person name="Binder M."/>
            <person name="Bloem J."/>
            <person name="Labutti K."/>
            <person name="Salamov A."/>
            <person name="Andreopoulos B."/>
            <person name="Baker S."/>
            <person name="Barry K."/>
            <person name="Bills G."/>
            <person name="Bluhm B."/>
            <person name="Cannon C."/>
            <person name="Castanera R."/>
            <person name="Culley D."/>
            <person name="Daum C."/>
            <person name="Ezra D."/>
            <person name="Gonzalez J."/>
            <person name="Henrissat B."/>
            <person name="Kuo A."/>
            <person name="Liang C."/>
            <person name="Lipzen A."/>
            <person name="Lutzoni F."/>
            <person name="Magnuson J."/>
            <person name="Mondo S."/>
            <person name="Nolan M."/>
            <person name="Ohm R."/>
            <person name="Pangilinan J."/>
            <person name="Park H.-J."/>
            <person name="Ramirez L."/>
            <person name="Alfaro M."/>
            <person name="Sun H."/>
            <person name="Tritt A."/>
            <person name="Yoshinaga Y."/>
            <person name="Zwiers L.-H."/>
            <person name="Turgeon B."/>
            <person name="Goodwin S."/>
            <person name="Spatafora J."/>
            <person name="Crous P."/>
            <person name="Grigoriev I."/>
        </authorList>
    </citation>
    <scope>NUCLEOTIDE SEQUENCE</scope>
    <source>
        <strain evidence="3">CBS 115976</strain>
    </source>
</reference>
<dbReference type="Proteomes" id="UP000799302">
    <property type="component" value="Unassembled WGS sequence"/>
</dbReference>
<evidence type="ECO:0000256" key="2">
    <source>
        <dbReference type="SAM" id="Phobius"/>
    </source>
</evidence>
<evidence type="ECO:0000313" key="4">
    <source>
        <dbReference type="Proteomes" id="UP000799302"/>
    </source>
</evidence>
<dbReference type="OrthoDB" id="405906at2759"/>
<dbReference type="PANTHER" id="PTHR37013">
    <property type="entry name" value="INTEGRAL MEMBRANE PROTEIN (AFU_ORTHOLOGUE AFUA_1G05950)-RELATED"/>
    <property type="match status" value="1"/>
</dbReference>
<feature type="compositionally biased region" description="Basic and acidic residues" evidence="1">
    <location>
        <begin position="280"/>
        <end position="289"/>
    </location>
</feature>
<evidence type="ECO:0000313" key="3">
    <source>
        <dbReference type="EMBL" id="KAF2669620.1"/>
    </source>
</evidence>
<feature type="region of interest" description="Disordered" evidence="1">
    <location>
        <begin position="275"/>
        <end position="300"/>
    </location>
</feature>
<proteinExistence type="predicted"/>
<organism evidence="3 4">
    <name type="scientific">Microthyrium microscopicum</name>
    <dbReference type="NCBI Taxonomy" id="703497"/>
    <lineage>
        <taxon>Eukaryota</taxon>
        <taxon>Fungi</taxon>
        <taxon>Dikarya</taxon>
        <taxon>Ascomycota</taxon>
        <taxon>Pezizomycotina</taxon>
        <taxon>Dothideomycetes</taxon>
        <taxon>Dothideomycetes incertae sedis</taxon>
        <taxon>Microthyriales</taxon>
        <taxon>Microthyriaceae</taxon>
        <taxon>Microthyrium</taxon>
    </lineage>
</organism>
<dbReference type="AlphaFoldDB" id="A0A6A6UCM5"/>
<evidence type="ECO:0000256" key="1">
    <source>
        <dbReference type="SAM" id="MobiDB-lite"/>
    </source>
</evidence>
<dbReference type="EMBL" id="MU004235">
    <property type="protein sequence ID" value="KAF2669620.1"/>
    <property type="molecule type" value="Genomic_DNA"/>
</dbReference>
<feature type="transmembrane region" description="Helical" evidence="2">
    <location>
        <begin position="198"/>
        <end position="219"/>
    </location>
</feature>
<feature type="transmembrane region" description="Helical" evidence="2">
    <location>
        <begin position="166"/>
        <end position="186"/>
    </location>
</feature>
<keyword evidence="2" id="KW-1133">Transmembrane helix</keyword>
<gene>
    <name evidence="3" type="ORF">BT63DRAFT_264995</name>
</gene>
<sequence>MASNDTTPHSNLVLPLSLKEGCLTSAFLSMGFILWLEVALLLLLTVKRNKSLYYRALISANIGLLFWILGIMLSNLLQLNPWIGMSFAVPGYLIFVPSELAILYSRLHVVGASSRLLLYVRIVCTLEVIFITIPTAVIGFGVRVATYTVPAFIPAADTMYKIECCIWSFVNTLIAGIYLVLLLKNWSRDSKEPGVRRLFAHLVASTVVLALVMASWIAISFSGALETLEPIMCLVFGLSLAVEFTMVQMLRELVRSKRKNDGRSAAYLSGASGFSVHQTRPLEPESGQEKHRKTMSSDMELRDILNEPGLEAGMEDVYVSPSGQILARSGRRSSR</sequence>
<feature type="transmembrane region" description="Helical" evidence="2">
    <location>
        <begin position="231"/>
        <end position="250"/>
    </location>
</feature>
<accession>A0A6A6UCM5</accession>
<feature type="transmembrane region" description="Helical" evidence="2">
    <location>
        <begin position="82"/>
        <end position="104"/>
    </location>
</feature>
<name>A0A6A6UCM5_9PEZI</name>
<evidence type="ECO:0008006" key="5">
    <source>
        <dbReference type="Google" id="ProtNLM"/>
    </source>
</evidence>
<feature type="transmembrane region" description="Helical" evidence="2">
    <location>
        <begin position="116"/>
        <end position="146"/>
    </location>
</feature>
<keyword evidence="2" id="KW-0472">Membrane</keyword>
<feature type="transmembrane region" description="Helical" evidence="2">
    <location>
        <begin position="56"/>
        <end position="76"/>
    </location>
</feature>
<protein>
    <recommendedName>
        <fullName evidence="5">Integral membrane protein</fullName>
    </recommendedName>
</protein>